<feature type="transmembrane region" description="Helical" evidence="1">
    <location>
        <begin position="93"/>
        <end position="111"/>
    </location>
</feature>
<protein>
    <recommendedName>
        <fullName evidence="4">DUF2339 domain-containing protein</fullName>
    </recommendedName>
</protein>
<feature type="transmembrane region" description="Helical" evidence="1">
    <location>
        <begin position="263"/>
        <end position="281"/>
    </location>
</feature>
<feature type="transmembrane region" description="Helical" evidence="1">
    <location>
        <begin position="442"/>
        <end position="460"/>
    </location>
</feature>
<evidence type="ECO:0000256" key="1">
    <source>
        <dbReference type="SAM" id="Phobius"/>
    </source>
</evidence>
<sequence>MPPGEPTTTVERPAAPRTRVADGSRMVRLLLDRAVLERVREGRLRDVGWPRGLDAVVAVGGGLIGIACLLALGSHWLRGAAELDVPAATGSSIPQPLVGLLLVLLAVTLALGQHAGLHGPWWLLLLTTTVCALVMGTFGLHTALAAGPIVPIAVAVLIAGLVVFSVVRHRRRFAWWEFPVLVASIGFAIALGTGDFAFRGRQVGANIVPDLAAITVSSLMQLSLPAAVAAGTAVAELTVGLTVTAAAQADRRRTGPAARGARGAYAVLAGLVTVRAVEVGWRLTHLDPVRQGWLAVLPGLAVVVALAAVSAVLLRLARSGPPIAVSTLPDELGRVALPLGAAIVGLTVPILVAATAYTVVVFLAPTAAAGRGSLDGVIALSELTDVIRIGLAVVLVALGVRLARRGRAARAVLFGCIAVTLTATAMRSLTGQRWAIWFDPDTVNLLASVGVLGLLGTYAVRRRLTPGRAVAGSALLVLMLLFSLRRYLGDPVGEIVGYSGLGLAVFGLLWDLLTGAGWGNGDSRRFPRPTRVLLVLTNTAMLAVVVAYAALIRDAGRFSVDAFVELGDLVLGVGLVAAAFAVIVQAFVRDRPLD</sequence>
<feature type="transmembrane region" description="Helical" evidence="1">
    <location>
        <begin position="335"/>
        <end position="364"/>
    </location>
</feature>
<feature type="transmembrane region" description="Helical" evidence="1">
    <location>
        <begin position="496"/>
        <end position="518"/>
    </location>
</feature>
<feature type="transmembrane region" description="Helical" evidence="1">
    <location>
        <begin position="530"/>
        <end position="549"/>
    </location>
</feature>
<feature type="transmembrane region" description="Helical" evidence="1">
    <location>
        <begin position="293"/>
        <end position="314"/>
    </location>
</feature>
<keyword evidence="3" id="KW-1185">Reference proteome</keyword>
<feature type="transmembrane region" description="Helical" evidence="1">
    <location>
        <begin position="123"/>
        <end position="143"/>
    </location>
</feature>
<dbReference type="Proteomes" id="UP001501490">
    <property type="component" value="Unassembled WGS sequence"/>
</dbReference>
<evidence type="ECO:0008006" key="4">
    <source>
        <dbReference type="Google" id="ProtNLM"/>
    </source>
</evidence>
<evidence type="ECO:0000313" key="3">
    <source>
        <dbReference type="Proteomes" id="UP001501490"/>
    </source>
</evidence>
<organism evidence="2 3">
    <name type="scientific">Microlunatus ginsengisoli</name>
    <dbReference type="NCBI Taxonomy" id="363863"/>
    <lineage>
        <taxon>Bacteria</taxon>
        <taxon>Bacillati</taxon>
        <taxon>Actinomycetota</taxon>
        <taxon>Actinomycetes</taxon>
        <taxon>Propionibacteriales</taxon>
        <taxon>Propionibacteriaceae</taxon>
        <taxon>Microlunatus</taxon>
    </lineage>
</organism>
<feature type="transmembrane region" description="Helical" evidence="1">
    <location>
        <begin position="412"/>
        <end position="430"/>
    </location>
</feature>
<feature type="transmembrane region" description="Helical" evidence="1">
    <location>
        <begin position="467"/>
        <end position="484"/>
    </location>
</feature>
<feature type="transmembrane region" description="Helical" evidence="1">
    <location>
        <begin position="149"/>
        <end position="167"/>
    </location>
</feature>
<feature type="transmembrane region" description="Helical" evidence="1">
    <location>
        <begin position="376"/>
        <end position="400"/>
    </location>
</feature>
<gene>
    <name evidence="2" type="ORF">GCM10022236_24410</name>
</gene>
<name>A0ABP7A149_9ACTN</name>
<evidence type="ECO:0000313" key="2">
    <source>
        <dbReference type="EMBL" id="GAA3621240.1"/>
    </source>
</evidence>
<feature type="transmembrane region" description="Helical" evidence="1">
    <location>
        <begin position="569"/>
        <end position="588"/>
    </location>
</feature>
<reference evidence="3" key="1">
    <citation type="journal article" date="2019" name="Int. J. Syst. Evol. Microbiol.">
        <title>The Global Catalogue of Microorganisms (GCM) 10K type strain sequencing project: providing services to taxonomists for standard genome sequencing and annotation.</title>
        <authorList>
            <consortium name="The Broad Institute Genomics Platform"/>
            <consortium name="The Broad Institute Genome Sequencing Center for Infectious Disease"/>
            <person name="Wu L."/>
            <person name="Ma J."/>
        </authorList>
    </citation>
    <scope>NUCLEOTIDE SEQUENCE [LARGE SCALE GENOMIC DNA]</scope>
    <source>
        <strain evidence="3">JCM 16929</strain>
    </source>
</reference>
<feature type="transmembrane region" description="Helical" evidence="1">
    <location>
        <begin position="218"/>
        <end position="243"/>
    </location>
</feature>
<keyword evidence="1" id="KW-0472">Membrane</keyword>
<dbReference type="RefSeq" id="WP_344804819.1">
    <property type="nucleotide sequence ID" value="NZ_BAABAB010000016.1"/>
</dbReference>
<feature type="transmembrane region" description="Helical" evidence="1">
    <location>
        <begin position="174"/>
        <end position="198"/>
    </location>
</feature>
<keyword evidence="1" id="KW-0812">Transmembrane</keyword>
<accession>A0ABP7A149</accession>
<dbReference type="EMBL" id="BAABAB010000016">
    <property type="protein sequence ID" value="GAA3621240.1"/>
    <property type="molecule type" value="Genomic_DNA"/>
</dbReference>
<keyword evidence="1" id="KW-1133">Transmembrane helix</keyword>
<proteinExistence type="predicted"/>
<feature type="transmembrane region" description="Helical" evidence="1">
    <location>
        <begin position="53"/>
        <end position="73"/>
    </location>
</feature>
<comment type="caution">
    <text evidence="2">The sequence shown here is derived from an EMBL/GenBank/DDBJ whole genome shotgun (WGS) entry which is preliminary data.</text>
</comment>